<organism evidence="2 3">
    <name type="scientific">Salix dunnii</name>
    <dbReference type="NCBI Taxonomy" id="1413687"/>
    <lineage>
        <taxon>Eukaryota</taxon>
        <taxon>Viridiplantae</taxon>
        <taxon>Streptophyta</taxon>
        <taxon>Embryophyta</taxon>
        <taxon>Tracheophyta</taxon>
        <taxon>Spermatophyta</taxon>
        <taxon>Magnoliopsida</taxon>
        <taxon>eudicotyledons</taxon>
        <taxon>Gunneridae</taxon>
        <taxon>Pentapetalae</taxon>
        <taxon>rosids</taxon>
        <taxon>fabids</taxon>
        <taxon>Malpighiales</taxon>
        <taxon>Salicaceae</taxon>
        <taxon>Saliceae</taxon>
        <taxon>Salix</taxon>
    </lineage>
</organism>
<dbReference type="EMBL" id="JADGMS010000016">
    <property type="protein sequence ID" value="KAF9664720.1"/>
    <property type="molecule type" value="Genomic_DNA"/>
</dbReference>
<dbReference type="Proteomes" id="UP000657918">
    <property type="component" value="Chromosome 16"/>
</dbReference>
<evidence type="ECO:0000313" key="3">
    <source>
        <dbReference type="Proteomes" id="UP000657918"/>
    </source>
</evidence>
<protein>
    <submittedName>
        <fullName evidence="2">Uncharacterized protein</fullName>
    </submittedName>
</protein>
<feature type="compositionally biased region" description="Basic and acidic residues" evidence="1">
    <location>
        <begin position="105"/>
        <end position="115"/>
    </location>
</feature>
<reference evidence="2 3" key="1">
    <citation type="submission" date="2020-10" db="EMBL/GenBank/DDBJ databases">
        <title>Plant Genome Project.</title>
        <authorList>
            <person name="Zhang R.-G."/>
        </authorList>
    </citation>
    <scope>NUCLEOTIDE SEQUENCE [LARGE SCALE GENOMIC DNA]</scope>
    <source>
        <strain evidence="2">FAFU-HL-1</strain>
        <tissue evidence="2">Leaf</tissue>
    </source>
</reference>
<proteinExistence type="predicted"/>
<evidence type="ECO:0000313" key="2">
    <source>
        <dbReference type="EMBL" id="KAF9664720.1"/>
    </source>
</evidence>
<dbReference type="OrthoDB" id="4092844at2759"/>
<keyword evidence="3" id="KW-1185">Reference proteome</keyword>
<feature type="compositionally biased region" description="Polar residues" evidence="1">
    <location>
        <begin position="116"/>
        <end position="129"/>
    </location>
</feature>
<gene>
    <name evidence="2" type="ORF">SADUNF_Sadunf16G0047500</name>
</gene>
<accession>A0A835JCF1</accession>
<sequence>MNAGRLATEVAAYRLLEIINKAMEKKERMIVSETHKRNISKKYDYPPLVSNVGWLGLLGRCCTPRRARPARGCTGASPPRNLMWHWVRTAGSCSMGDTSQFPLRAKKDREREKAITSDSISDGESNGSD</sequence>
<dbReference type="AlphaFoldDB" id="A0A835JCF1"/>
<comment type="caution">
    <text evidence="2">The sequence shown here is derived from an EMBL/GenBank/DDBJ whole genome shotgun (WGS) entry which is preliminary data.</text>
</comment>
<feature type="region of interest" description="Disordered" evidence="1">
    <location>
        <begin position="94"/>
        <end position="129"/>
    </location>
</feature>
<name>A0A835JCF1_9ROSI</name>
<evidence type="ECO:0000256" key="1">
    <source>
        <dbReference type="SAM" id="MobiDB-lite"/>
    </source>
</evidence>